<dbReference type="Pfam" id="PF07732">
    <property type="entry name" value="Cu-oxidase_3"/>
    <property type="match status" value="1"/>
</dbReference>
<feature type="compositionally biased region" description="Low complexity" evidence="2">
    <location>
        <begin position="31"/>
        <end position="46"/>
    </location>
</feature>
<feature type="domain" description="Plastocyanin-like" evidence="4">
    <location>
        <begin position="97"/>
        <end position="204"/>
    </location>
</feature>
<dbReference type="InterPro" id="IPR045087">
    <property type="entry name" value="Cu-oxidase_fam"/>
</dbReference>
<keyword evidence="5" id="KW-0132">Cell division</keyword>
<keyword evidence="6" id="KW-1185">Reference proteome</keyword>
<dbReference type="InterPro" id="IPR011707">
    <property type="entry name" value="Cu-oxidase-like_N"/>
</dbReference>
<dbReference type="Gene3D" id="2.60.40.420">
    <property type="entry name" value="Cupredoxins - blue copper proteins"/>
    <property type="match status" value="3"/>
</dbReference>
<keyword evidence="5" id="KW-0131">Cell cycle</keyword>
<dbReference type="GO" id="GO:0005507">
    <property type="term" value="F:copper ion binding"/>
    <property type="evidence" value="ECO:0007669"/>
    <property type="project" value="InterPro"/>
</dbReference>
<protein>
    <submittedName>
        <fullName evidence="5">Multicopper oxidase with three cupredoxin domains (Includes cell division protein FtsP and spore coat protein CotA)</fullName>
    </submittedName>
</protein>
<feature type="region of interest" description="Disordered" evidence="2">
    <location>
        <begin position="31"/>
        <end position="55"/>
    </location>
</feature>
<evidence type="ECO:0000313" key="6">
    <source>
        <dbReference type="Proteomes" id="UP000198751"/>
    </source>
</evidence>
<accession>A0A1H1TNS2</accession>
<dbReference type="SUPFAM" id="SSF49503">
    <property type="entry name" value="Cupredoxins"/>
    <property type="match status" value="3"/>
</dbReference>
<dbReference type="Pfam" id="PF07731">
    <property type="entry name" value="Cu-oxidase_2"/>
    <property type="match status" value="1"/>
</dbReference>
<comment type="similarity">
    <text evidence="1">Belongs to the multicopper oxidase family.</text>
</comment>
<dbReference type="InterPro" id="IPR011706">
    <property type="entry name" value="Cu-oxidase_C"/>
</dbReference>
<keyword evidence="5" id="KW-0167">Capsid protein</keyword>
<dbReference type="CDD" id="cd13889">
    <property type="entry name" value="CuRO_3_BOD"/>
    <property type="match status" value="1"/>
</dbReference>
<evidence type="ECO:0000256" key="1">
    <source>
        <dbReference type="ARBA" id="ARBA00010609"/>
    </source>
</evidence>
<dbReference type="PROSITE" id="PS51318">
    <property type="entry name" value="TAT"/>
    <property type="match status" value="1"/>
</dbReference>
<organism evidence="5 6">
    <name type="scientific">Pseudarthrobacter equi</name>
    <dbReference type="NCBI Taxonomy" id="728066"/>
    <lineage>
        <taxon>Bacteria</taxon>
        <taxon>Bacillati</taxon>
        <taxon>Actinomycetota</taxon>
        <taxon>Actinomycetes</taxon>
        <taxon>Micrococcales</taxon>
        <taxon>Micrococcaceae</taxon>
        <taxon>Pseudarthrobacter</taxon>
    </lineage>
</organism>
<name>A0A1H1TNS2_9MICC</name>
<dbReference type="InterPro" id="IPR006311">
    <property type="entry name" value="TAT_signal"/>
</dbReference>
<dbReference type="GO" id="GO:0051301">
    <property type="term" value="P:cell division"/>
    <property type="evidence" value="ECO:0007669"/>
    <property type="project" value="UniProtKB-KW"/>
</dbReference>
<dbReference type="InterPro" id="IPR008972">
    <property type="entry name" value="Cupredoxin"/>
</dbReference>
<sequence length="575" mass="63142">MESTRRNVLKFGVLGGVVAAAGLQATGLAGAQARGGSDDVSSSSGSTPSRLASNNMPVPFRAVFKRPPELVPYSTGYDPDGQPFAKYSLSQRLGQAQIAPGLMTTLAGYNGIFPGPSIRVEQGTRSELRISNRMPAKGILYPDTPNTVTHLHGSASLPQYDGYANDRTAPGNVKNYQYPNWQAARTLWYHDHNHMLTAQGVYSGLAATYSITNQHEREQLPQGEFDVPILVSDVMLNADGSLGYNDNGHSGLWGDIIMVNGVPWPTMKVKPRIYRFRFLVGSITRSYRFALSTGDPFYVVGTDAGMTPNVQAVSSWRQGTAERYEVLVDFRKYKPGQSVELRNLSNKNNIDFANTGKVMKFEVVADSPSLLPGSRSITAIPKTLDPGEHPTKASGGLDTMSLTPDMAVAKRTLRVQRKSGEWTINGETWDDVEKSNFTRVFANPQRNQVEQWTIVNESGGWFHPVHIHLIDGKIIGRNTNGGKPFAWENGPKDVFYAGENESVTVLMQFDTGKHEGGRYMVHCHNLVHEDHDMMVQFAVGDLKNNDPINADKPILENIPEGSFSSSYKPSYPAGT</sequence>
<dbReference type="RefSeq" id="WP_091717208.1">
    <property type="nucleotide sequence ID" value="NZ_CAUQLD010000001.1"/>
</dbReference>
<dbReference type="PANTHER" id="PTHR48267">
    <property type="entry name" value="CUPREDOXIN SUPERFAMILY PROTEIN"/>
    <property type="match status" value="1"/>
</dbReference>
<proteinExistence type="inferred from homology"/>
<dbReference type="AlphaFoldDB" id="A0A1H1TNS2"/>
<evidence type="ECO:0000259" key="3">
    <source>
        <dbReference type="Pfam" id="PF07731"/>
    </source>
</evidence>
<gene>
    <name evidence="5" type="ORF">SAMN04489743_0458</name>
</gene>
<dbReference type="GO" id="GO:0016491">
    <property type="term" value="F:oxidoreductase activity"/>
    <property type="evidence" value="ECO:0007669"/>
    <property type="project" value="InterPro"/>
</dbReference>
<evidence type="ECO:0000313" key="5">
    <source>
        <dbReference type="EMBL" id="SDS61711.1"/>
    </source>
</evidence>
<evidence type="ECO:0000256" key="2">
    <source>
        <dbReference type="SAM" id="MobiDB-lite"/>
    </source>
</evidence>
<reference evidence="6" key="1">
    <citation type="submission" date="2016-10" db="EMBL/GenBank/DDBJ databases">
        <authorList>
            <person name="Varghese N."/>
            <person name="Submissions S."/>
        </authorList>
    </citation>
    <scope>NUCLEOTIDE SEQUENCE [LARGE SCALE GENOMIC DNA]</scope>
    <source>
        <strain evidence="6">IMMIB L-1606</strain>
    </source>
</reference>
<evidence type="ECO:0000259" key="4">
    <source>
        <dbReference type="Pfam" id="PF07732"/>
    </source>
</evidence>
<feature type="domain" description="Plastocyanin-like" evidence="3">
    <location>
        <begin position="418"/>
        <end position="540"/>
    </location>
</feature>
<feature type="region of interest" description="Disordered" evidence="2">
    <location>
        <begin position="379"/>
        <end position="400"/>
    </location>
</feature>
<dbReference type="Proteomes" id="UP000198751">
    <property type="component" value="Chromosome I"/>
</dbReference>
<keyword evidence="5" id="KW-0946">Virion</keyword>
<dbReference type="OrthoDB" id="345021at2"/>
<dbReference type="EMBL" id="LT629779">
    <property type="protein sequence ID" value="SDS61711.1"/>
    <property type="molecule type" value="Genomic_DNA"/>
</dbReference>
<dbReference type="PANTHER" id="PTHR48267:SF1">
    <property type="entry name" value="BILIRUBIN OXIDASE"/>
    <property type="match status" value="1"/>
</dbReference>